<dbReference type="InterPro" id="IPR027417">
    <property type="entry name" value="P-loop_NTPase"/>
</dbReference>
<dbReference type="CDD" id="cd03696">
    <property type="entry name" value="SelB_II"/>
    <property type="match status" value="1"/>
</dbReference>
<gene>
    <name evidence="2" type="ORF">CUN85_11860</name>
</gene>
<dbReference type="PANTHER" id="PTHR43721:SF11">
    <property type="entry name" value="SELENOCYSTEINE-SPECIFIC ELONGATION FACTOR"/>
    <property type="match status" value="1"/>
</dbReference>
<protein>
    <submittedName>
        <fullName evidence="2">Elongation factor Tu</fullName>
    </submittedName>
</protein>
<dbReference type="InterPro" id="IPR050055">
    <property type="entry name" value="EF-Tu_GTPase"/>
</dbReference>
<dbReference type="RefSeq" id="WP_135390514.1">
    <property type="nucleotide sequence ID" value="NZ_PGGK01000018.1"/>
</dbReference>
<dbReference type="GO" id="GO:0005525">
    <property type="term" value="F:GTP binding"/>
    <property type="evidence" value="ECO:0007669"/>
    <property type="project" value="InterPro"/>
</dbReference>
<organism evidence="2 3">
    <name type="scientific">Methanolobus halotolerans</name>
    <dbReference type="NCBI Taxonomy" id="2052935"/>
    <lineage>
        <taxon>Archaea</taxon>
        <taxon>Methanobacteriati</taxon>
        <taxon>Methanobacteriota</taxon>
        <taxon>Stenosarchaea group</taxon>
        <taxon>Methanomicrobia</taxon>
        <taxon>Methanosarcinales</taxon>
        <taxon>Methanosarcinaceae</taxon>
        <taxon>Methanolobus</taxon>
    </lineage>
</organism>
<dbReference type="Pfam" id="PF03144">
    <property type="entry name" value="GTP_EFTU_D2"/>
    <property type="match status" value="1"/>
</dbReference>
<comment type="caution">
    <text evidence="2">The sequence shown here is derived from an EMBL/GenBank/DDBJ whole genome shotgun (WGS) entry which is preliminary data.</text>
</comment>
<dbReference type="Gene3D" id="3.40.50.300">
    <property type="entry name" value="P-loop containing nucleotide triphosphate hydrolases"/>
    <property type="match status" value="1"/>
</dbReference>
<dbReference type="InterPro" id="IPR004161">
    <property type="entry name" value="EFTu-like_2"/>
</dbReference>
<keyword evidence="3" id="KW-1185">Reference proteome</keyword>
<evidence type="ECO:0000259" key="1">
    <source>
        <dbReference type="Pfam" id="PF03144"/>
    </source>
</evidence>
<proteinExistence type="predicted"/>
<dbReference type="PANTHER" id="PTHR43721">
    <property type="entry name" value="ELONGATION FACTOR TU-RELATED"/>
    <property type="match status" value="1"/>
</dbReference>
<dbReference type="GO" id="GO:0003746">
    <property type="term" value="F:translation elongation factor activity"/>
    <property type="evidence" value="ECO:0007669"/>
    <property type="project" value="UniProtKB-KW"/>
</dbReference>
<dbReference type="Proteomes" id="UP000297295">
    <property type="component" value="Unassembled WGS sequence"/>
</dbReference>
<evidence type="ECO:0000313" key="3">
    <source>
        <dbReference type="Proteomes" id="UP000297295"/>
    </source>
</evidence>
<keyword evidence="2" id="KW-0648">Protein biosynthesis</keyword>
<dbReference type="SUPFAM" id="SSF50447">
    <property type="entry name" value="Translation proteins"/>
    <property type="match status" value="1"/>
</dbReference>
<name>A0A4E0PUS9_9EURY</name>
<evidence type="ECO:0000313" key="2">
    <source>
        <dbReference type="EMBL" id="TGC07236.1"/>
    </source>
</evidence>
<reference evidence="2 3" key="1">
    <citation type="submission" date="2017-11" db="EMBL/GenBank/DDBJ databases">
        <title>Isolation and Characterization of Methanogenic Archaea from Saline Meromictic Lake at Siberia.</title>
        <authorList>
            <person name="Shen Y."/>
            <person name="Huang H.-H."/>
            <person name="Lai M.-C."/>
            <person name="Chen S.-C."/>
        </authorList>
    </citation>
    <scope>NUCLEOTIDE SEQUENCE [LARGE SCALE GENOMIC DNA]</scope>
    <source>
        <strain evidence="2 3">SY-01</strain>
    </source>
</reference>
<accession>A0A4E0PUS9</accession>
<dbReference type="SUPFAM" id="SSF52540">
    <property type="entry name" value="P-loop containing nucleoside triphosphate hydrolases"/>
    <property type="match status" value="1"/>
</dbReference>
<feature type="domain" description="Translation elongation factor EFTu-like" evidence="1">
    <location>
        <begin position="183"/>
        <end position="248"/>
    </location>
</feature>
<dbReference type="AlphaFoldDB" id="A0A4E0PUS9"/>
<dbReference type="EMBL" id="PGGK01000018">
    <property type="protein sequence ID" value="TGC07236.1"/>
    <property type="molecule type" value="Genomic_DNA"/>
</dbReference>
<dbReference type="InterPro" id="IPR009000">
    <property type="entry name" value="Transl_B-barrel_sf"/>
</dbReference>
<sequence length="345" mass="37710">MTKITIIGSEKSGKTTLAGKLGKKGSVADITMYDFAKSERVLTTIDATGYPASTKALVTALNLSDIALLCVPPEGLDTMAAECIIALDLIGYRHGIVVLTKSDLSYPLALEELKEKLQRITKGTALENWDYHNVSTTTFEGMEELKEIIFTLDEKVEAEQRKQDDLPPRVIVDQSFNVTGIGCVVLGVVSQGTINAKDKMVAYPVKKDLEIRSIQMHDVDVKSAPTGARVGLALKSIQSKDIDRGFVISNEEIVATDLVLECTLSQLAKEFEVGDMLHLFAGLQSSPVKVMNIIQDGGNAEKAKPGKKYLVQLSGSKEIAYSKDDRFILTNLDEKQRFVAFGYSQ</sequence>
<dbReference type="OrthoDB" id="30874at2157"/>
<keyword evidence="2" id="KW-0251">Elongation factor</keyword>
<dbReference type="Gene3D" id="2.40.30.10">
    <property type="entry name" value="Translation factors"/>
    <property type="match status" value="2"/>
</dbReference>
<dbReference type="GO" id="GO:0001514">
    <property type="term" value="P:selenocysteine incorporation"/>
    <property type="evidence" value="ECO:0007669"/>
    <property type="project" value="TreeGrafter"/>
</dbReference>